<proteinExistence type="predicted"/>
<dbReference type="PRINTS" id="PR00040">
    <property type="entry name" value="HTHMERR"/>
</dbReference>
<dbReference type="RefSeq" id="WP_068332802.1">
    <property type="nucleotide sequence ID" value="NZ_LVHF01000029.1"/>
</dbReference>
<dbReference type="AlphaFoldDB" id="A0A178K6N8"/>
<dbReference type="PANTHER" id="PTHR30204:SF90">
    <property type="entry name" value="HTH-TYPE TRANSCRIPTIONAL ACTIVATOR MTA"/>
    <property type="match status" value="1"/>
</dbReference>
<reference evidence="3 4" key="1">
    <citation type="submission" date="2016-03" db="EMBL/GenBank/DDBJ databases">
        <title>Photobacterium proteolyticum sp. nov. a protease producing bacterium isolated from ocean sediments of Laizhou Bay.</title>
        <authorList>
            <person name="Li Y."/>
        </authorList>
    </citation>
    <scope>NUCLEOTIDE SEQUENCE [LARGE SCALE GENOMIC DNA]</scope>
    <source>
        <strain evidence="3 4">R-40508</strain>
    </source>
</reference>
<comment type="caution">
    <text evidence="3">The sequence shown here is derived from an EMBL/GenBank/DDBJ whole genome shotgun (WGS) entry which is preliminary data.</text>
</comment>
<gene>
    <name evidence="3" type="ORF">A3K86_15075</name>
</gene>
<name>A0A178K6N8_9GAMM</name>
<dbReference type="PROSITE" id="PS50937">
    <property type="entry name" value="HTH_MERR_2"/>
    <property type="match status" value="1"/>
</dbReference>
<dbReference type="GO" id="GO:0003700">
    <property type="term" value="F:DNA-binding transcription factor activity"/>
    <property type="evidence" value="ECO:0007669"/>
    <property type="project" value="InterPro"/>
</dbReference>
<accession>A0A178K6N8</accession>
<protein>
    <submittedName>
        <fullName evidence="3">MerR family transcriptional regulator</fullName>
    </submittedName>
</protein>
<dbReference type="InterPro" id="IPR000551">
    <property type="entry name" value="MerR-type_HTH_dom"/>
</dbReference>
<dbReference type="SMART" id="SM00422">
    <property type="entry name" value="HTH_MERR"/>
    <property type="match status" value="1"/>
</dbReference>
<keyword evidence="1" id="KW-0238">DNA-binding</keyword>
<dbReference type="Proteomes" id="UP000078503">
    <property type="component" value="Unassembled WGS sequence"/>
</dbReference>
<organism evidence="3 4">
    <name type="scientific">Photobacterium jeanii</name>
    <dbReference type="NCBI Taxonomy" id="858640"/>
    <lineage>
        <taxon>Bacteria</taxon>
        <taxon>Pseudomonadati</taxon>
        <taxon>Pseudomonadota</taxon>
        <taxon>Gammaproteobacteria</taxon>
        <taxon>Vibrionales</taxon>
        <taxon>Vibrionaceae</taxon>
        <taxon>Photobacterium</taxon>
    </lineage>
</organism>
<dbReference type="InterPro" id="IPR009061">
    <property type="entry name" value="DNA-bd_dom_put_sf"/>
</dbReference>
<dbReference type="STRING" id="858640.A3K86_15075"/>
<dbReference type="Gene3D" id="1.10.1660.10">
    <property type="match status" value="1"/>
</dbReference>
<feature type="domain" description="HTH merR-type" evidence="2">
    <location>
        <begin position="1"/>
        <end position="70"/>
    </location>
</feature>
<dbReference type="SUPFAM" id="SSF46955">
    <property type="entry name" value="Putative DNA-binding domain"/>
    <property type="match status" value="1"/>
</dbReference>
<keyword evidence="4" id="KW-1185">Reference proteome</keyword>
<evidence type="ECO:0000313" key="4">
    <source>
        <dbReference type="Proteomes" id="UP000078503"/>
    </source>
</evidence>
<dbReference type="Pfam" id="PF13411">
    <property type="entry name" value="MerR_1"/>
    <property type="match status" value="1"/>
</dbReference>
<dbReference type="OrthoDB" id="9802039at2"/>
<sequence length="175" mass="20532">MFTITQLARQCDVSRTTVLYYERAGLLEPASRTESGYRTYSHREVERLKSILSYRSFGVPVSDIAPLLETANEQEQEHILRRQFNALENEIQKLRKQQKAIFVMLNQNHEAQPSIISKERWVEMMAASGMSEDDMTNWHIQFEKMEPDAHQRFLTSLGIDENEISQMRKRFSSET</sequence>
<dbReference type="InterPro" id="IPR047057">
    <property type="entry name" value="MerR_fam"/>
</dbReference>
<dbReference type="PANTHER" id="PTHR30204">
    <property type="entry name" value="REDOX-CYCLING DRUG-SENSING TRANSCRIPTIONAL ACTIVATOR SOXR"/>
    <property type="match status" value="1"/>
</dbReference>
<dbReference type="GO" id="GO:0003677">
    <property type="term" value="F:DNA binding"/>
    <property type="evidence" value="ECO:0007669"/>
    <property type="project" value="UniProtKB-KW"/>
</dbReference>
<evidence type="ECO:0000313" key="3">
    <source>
        <dbReference type="EMBL" id="OAN12990.1"/>
    </source>
</evidence>
<dbReference type="EMBL" id="LVHF01000029">
    <property type="protein sequence ID" value="OAN12990.1"/>
    <property type="molecule type" value="Genomic_DNA"/>
</dbReference>
<evidence type="ECO:0000259" key="2">
    <source>
        <dbReference type="PROSITE" id="PS50937"/>
    </source>
</evidence>
<evidence type="ECO:0000256" key="1">
    <source>
        <dbReference type="ARBA" id="ARBA00023125"/>
    </source>
</evidence>